<dbReference type="STRING" id="28573.A0A0U1M4Q3"/>
<dbReference type="InterPro" id="IPR036514">
    <property type="entry name" value="SGNH_hydro_sf"/>
</dbReference>
<dbReference type="OrthoDB" id="671439at2759"/>
<feature type="domain" description="SGNH hydrolase-type esterase" evidence="1">
    <location>
        <begin position="19"/>
        <end position="224"/>
    </location>
</feature>
<dbReference type="Gene3D" id="3.40.50.1110">
    <property type="entry name" value="SGNH hydrolase"/>
    <property type="match status" value="1"/>
</dbReference>
<evidence type="ECO:0000313" key="2">
    <source>
        <dbReference type="EMBL" id="CRG90563.1"/>
    </source>
</evidence>
<dbReference type="PANTHER" id="PTHR14209:SF19">
    <property type="entry name" value="ISOAMYL ACETATE-HYDROLYZING ESTERASE 1 HOMOLOG"/>
    <property type="match status" value="1"/>
</dbReference>
<dbReference type="InterPro" id="IPR013830">
    <property type="entry name" value="SGNH_hydro"/>
</dbReference>
<evidence type="ECO:0000259" key="1">
    <source>
        <dbReference type="Pfam" id="PF13472"/>
    </source>
</evidence>
<evidence type="ECO:0000313" key="3">
    <source>
        <dbReference type="Proteomes" id="UP000054383"/>
    </source>
</evidence>
<reference evidence="2 3" key="1">
    <citation type="submission" date="2015-04" db="EMBL/GenBank/DDBJ databases">
        <authorList>
            <person name="Syromyatnikov M.Y."/>
            <person name="Popov V.N."/>
        </authorList>
    </citation>
    <scope>NUCLEOTIDE SEQUENCE [LARGE SCALE GENOMIC DNA]</scope>
    <source>
        <strain evidence="2">WF-38-12</strain>
    </source>
</reference>
<sequence length="261" mass="29159">MTYSTEGPDHTSNYDQFFLFGDSITQFSYDTGLGFAFGSALQNAYARRLDLINRGFSGYNTDNAVIVFPQIFPSPQRARVRLMTVFFGANDAVLAPYGQHVPLDQYKENLKTILEHPLTKAQDPKIIVITPAPINEYQLKFFDASKGFDTPSRTAANTKIYADACRDVATSLGLPVADLWTAFMDYAGWKPGQPLAGSRDAPANERLSSLLTDGLHFTGTGYKLMYDEVMNVLKATWPEEDPEKLPMVFPHWEVAPKPARR</sequence>
<dbReference type="CDD" id="cd01838">
    <property type="entry name" value="Isoamyl_acetate_hydrolase_like"/>
    <property type="match status" value="1"/>
</dbReference>
<protein>
    <submittedName>
        <fullName evidence="2">GDSL esterase/lipase At5g62930</fullName>
    </submittedName>
</protein>
<dbReference type="PANTHER" id="PTHR14209">
    <property type="entry name" value="ISOAMYL ACETATE-HYDROLYZING ESTERASE 1"/>
    <property type="match status" value="1"/>
</dbReference>
<gene>
    <name evidence="2" type="ORF">PISL3812_07607</name>
</gene>
<organism evidence="2 3">
    <name type="scientific">Talaromyces islandicus</name>
    <name type="common">Penicillium islandicum</name>
    <dbReference type="NCBI Taxonomy" id="28573"/>
    <lineage>
        <taxon>Eukaryota</taxon>
        <taxon>Fungi</taxon>
        <taxon>Dikarya</taxon>
        <taxon>Ascomycota</taxon>
        <taxon>Pezizomycotina</taxon>
        <taxon>Eurotiomycetes</taxon>
        <taxon>Eurotiomycetidae</taxon>
        <taxon>Eurotiales</taxon>
        <taxon>Trichocomaceae</taxon>
        <taxon>Talaromyces</taxon>
        <taxon>Talaromyces sect. Islandici</taxon>
    </lineage>
</organism>
<dbReference type="EMBL" id="CVMT01000008">
    <property type="protein sequence ID" value="CRG90563.1"/>
    <property type="molecule type" value="Genomic_DNA"/>
</dbReference>
<dbReference type="InterPro" id="IPR045136">
    <property type="entry name" value="Iah1-like"/>
</dbReference>
<dbReference type="SUPFAM" id="SSF52266">
    <property type="entry name" value="SGNH hydrolase"/>
    <property type="match status" value="1"/>
</dbReference>
<dbReference type="Pfam" id="PF13472">
    <property type="entry name" value="Lipase_GDSL_2"/>
    <property type="match status" value="1"/>
</dbReference>
<accession>A0A0U1M4Q3</accession>
<proteinExistence type="predicted"/>
<name>A0A0U1M4Q3_TALIS</name>
<dbReference type="AlphaFoldDB" id="A0A0U1M4Q3"/>
<dbReference type="Proteomes" id="UP000054383">
    <property type="component" value="Unassembled WGS sequence"/>
</dbReference>
<keyword evidence="3" id="KW-1185">Reference proteome</keyword>
<dbReference type="OMA" id="VIWPKVI"/>